<dbReference type="Proteomes" id="UP001050691">
    <property type="component" value="Unassembled WGS sequence"/>
</dbReference>
<name>A0AAV4ZZ48_9AGAM</name>
<dbReference type="InterPro" id="IPR029058">
    <property type="entry name" value="AB_hydrolase_fold"/>
</dbReference>
<dbReference type="PANTHER" id="PTHR32268">
    <property type="entry name" value="HOMOSERINE O-ACETYLTRANSFERASE"/>
    <property type="match status" value="1"/>
</dbReference>
<accession>A0AAV4ZZ48</accession>
<dbReference type="AlphaFoldDB" id="A0AAV4ZZ48"/>
<dbReference type="PANTHER" id="PTHR32268:SF15">
    <property type="entry name" value="HOMOSERINE ACETYLTRANSFERASE FAMILY PROTEIN (AFU_ORTHOLOGUE AFUA_1G15350)"/>
    <property type="match status" value="1"/>
</dbReference>
<proteinExistence type="predicted"/>
<evidence type="ECO:0008006" key="3">
    <source>
        <dbReference type="Google" id="ProtNLM"/>
    </source>
</evidence>
<dbReference type="EMBL" id="BPWL01000001">
    <property type="protein sequence ID" value="GJJ06274.1"/>
    <property type="molecule type" value="Genomic_DNA"/>
</dbReference>
<evidence type="ECO:0000313" key="1">
    <source>
        <dbReference type="EMBL" id="GJJ06274.1"/>
    </source>
</evidence>
<dbReference type="Gene3D" id="3.40.50.1820">
    <property type="entry name" value="alpha/beta hydrolase"/>
    <property type="match status" value="2"/>
</dbReference>
<evidence type="ECO:0000313" key="2">
    <source>
        <dbReference type="Proteomes" id="UP001050691"/>
    </source>
</evidence>
<organism evidence="1 2">
    <name type="scientific">Clathrus columnatus</name>
    <dbReference type="NCBI Taxonomy" id="1419009"/>
    <lineage>
        <taxon>Eukaryota</taxon>
        <taxon>Fungi</taxon>
        <taxon>Dikarya</taxon>
        <taxon>Basidiomycota</taxon>
        <taxon>Agaricomycotina</taxon>
        <taxon>Agaricomycetes</taxon>
        <taxon>Phallomycetidae</taxon>
        <taxon>Phallales</taxon>
        <taxon>Clathraceae</taxon>
        <taxon>Clathrus</taxon>
    </lineage>
</organism>
<dbReference type="SUPFAM" id="SSF53474">
    <property type="entry name" value="alpha/beta-Hydrolases"/>
    <property type="match status" value="1"/>
</dbReference>
<protein>
    <recommendedName>
        <fullName evidence="3">AB hydrolase-1 domain-containing protein</fullName>
    </recommendedName>
</protein>
<gene>
    <name evidence="1" type="ORF">Clacol_000465</name>
</gene>
<keyword evidence="2" id="KW-1185">Reference proteome</keyword>
<dbReference type="GO" id="GO:0016747">
    <property type="term" value="F:acyltransferase activity, transferring groups other than amino-acyl groups"/>
    <property type="evidence" value="ECO:0007669"/>
    <property type="project" value="InterPro"/>
</dbReference>
<comment type="caution">
    <text evidence="1">The sequence shown here is derived from an EMBL/GenBank/DDBJ whole genome shotgun (WGS) entry which is preliminary data.</text>
</comment>
<dbReference type="InterPro" id="IPR008220">
    <property type="entry name" value="HAT_MetX-like"/>
</dbReference>
<reference evidence="1" key="1">
    <citation type="submission" date="2021-10" db="EMBL/GenBank/DDBJ databases">
        <title>De novo Genome Assembly of Clathrus columnatus (Basidiomycota, Fungi) Using Illumina and Nanopore Sequence Data.</title>
        <authorList>
            <person name="Ogiso-Tanaka E."/>
            <person name="Itagaki H."/>
            <person name="Hosoya T."/>
            <person name="Hosaka K."/>
        </authorList>
    </citation>
    <scope>NUCLEOTIDE SEQUENCE</scope>
    <source>
        <strain evidence="1">MO-923</strain>
    </source>
</reference>
<sequence length="206" mass="23366">MLAMQTIRAQYIVLTEKLGVKKVHCVLGFSMGGQQIHNHVLSFIEGPKAALLASRDFNFGHYTAPPTSGIRAFGRWFREHQYKFDGKFRNLEDFMRGSWEARFLRWDANDLITLFETWTKADISLIRDNGNLEEALKSIQVKGLIMPCKTDLYFPPEDSENEVSLLPNSKLVVIDSVWGHQAGGGASLKDNKFLEEQIGLFITEAL</sequence>